<dbReference type="InterPro" id="IPR029033">
    <property type="entry name" value="His_PPase_superfam"/>
</dbReference>
<name>A0A4R6MC13_9GAMM</name>
<dbReference type="Pfam" id="PF00300">
    <property type="entry name" value="His_Phos_1"/>
    <property type="match status" value="1"/>
</dbReference>
<dbReference type="InterPro" id="IPR050275">
    <property type="entry name" value="PGM_Phosphatase"/>
</dbReference>
<organism evidence="1 2">
    <name type="scientific">Marinomonas balearica</name>
    <dbReference type="NCBI Taxonomy" id="491947"/>
    <lineage>
        <taxon>Bacteria</taxon>
        <taxon>Pseudomonadati</taxon>
        <taxon>Pseudomonadota</taxon>
        <taxon>Gammaproteobacteria</taxon>
        <taxon>Oceanospirillales</taxon>
        <taxon>Oceanospirillaceae</taxon>
        <taxon>Marinomonas</taxon>
    </lineage>
</organism>
<dbReference type="PANTHER" id="PTHR48100">
    <property type="entry name" value="BROAD-SPECIFICITY PHOSPHATASE YOR283W-RELATED"/>
    <property type="match status" value="1"/>
</dbReference>
<dbReference type="SUPFAM" id="SSF53254">
    <property type="entry name" value="Phosphoglycerate mutase-like"/>
    <property type="match status" value="1"/>
</dbReference>
<dbReference type="SMART" id="SM00855">
    <property type="entry name" value="PGAM"/>
    <property type="match status" value="1"/>
</dbReference>
<dbReference type="CDD" id="cd07040">
    <property type="entry name" value="HP"/>
    <property type="match status" value="1"/>
</dbReference>
<reference evidence="1 2" key="1">
    <citation type="submission" date="2019-03" db="EMBL/GenBank/DDBJ databases">
        <title>Genomic Encyclopedia of Type Strains, Phase III (KMG-III): the genomes of soil and plant-associated and newly described type strains.</title>
        <authorList>
            <person name="Whitman W."/>
        </authorList>
    </citation>
    <scope>NUCLEOTIDE SEQUENCE [LARGE SCALE GENOMIC DNA]</scope>
    <source>
        <strain evidence="1 2">CECT 7378</strain>
    </source>
</reference>
<dbReference type="AlphaFoldDB" id="A0A4R6MC13"/>
<protein>
    <submittedName>
        <fullName evidence="1">Alpha-ribazole phosphatase</fullName>
    </submittedName>
</protein>
<dbReference type="InterPro" id="IPR013078">
    <property type="entry name" value="His_Pase_superF_clade-1"/>
</dbReference>
<evidence type="ECO:0000313" key="1">
    <source>
        <dbReference type="EMBL" id="TDO98665.1"/>
    </source>
</evidence>
<comment type="caution">
    <text evidence="1">The sequence shown here is derived from an EMBL/GenBank/DDBJ whole genome shotgun (WGS) entry which is preliminary data.</text>
</comment>
<accession>A0A4R6MC13</accession>
<dbReference type="Proteomes" id="UP000294656">
    <property type="component" value="Unassembled WGS sequence"/>
</dbReference>
<dbReference type="Gene3D" id="3.40.50.1240">
    <property type="entry name" value="Phosphoglycerate mutase-like"/>
    <property type="match status" value="1"/>
</dbReference>
<proteinExistence type="predicted"/>
<evidence type="ECO:0000313" key="2">
    <source>
        <dbReference type="Proteomes" id="UP000294656"/>
    </source>
</evidence>
<dbReference type="RefSeq" id="WP_133502898.1">
    <property type="nucleotide sequence ID" value="NZ_SNXC01000010.1"/>
</dbReference>
<dbReference type="EMBL" id="SNXC01000010">
    <property type="protein sequence ID" value="TDO98665.1"/>
    <property type="molecule type" value="Genomic_DNA"/>
</dbReference>
<dbReference type="GO" id="GO:0016791">
    <property type="term" value="F:phosphatase activity"/>
    <property type="evidence" value="ECO:0007669"/>
    <property type="project" value="TreeGrafter"/>
</dbReference>
<gene>
    <name evidence="1" type="ORF">DFP79_1077</name>
</gene>
<sequence length="198" mass="22441">MKLFLIRHPKPDVESGFCYGKLDVPIVSTWQEDAACVRKWLKNRKINNIQSFHSPLSRAAKLALNVYSHSEPIDELVELDFGDWEGQNWSSISQDEIEAWGKDLQFSAPYNGESLEDLRLRIMPKVQKILSKAGENDVVLFAHSGVIKVIVSVLCEWPISECHRINIGYSSITELSIHGESANRYISLDRLGAGDWVE</sequence>
<dbReference type="OrthoDB" id="9783269at2"/>
<keyword evidence="2" id="KW-1185">Reference proteome</keyword>